<dbReference type="SUPFAM" id="SSF55136">
    <property type="entry name" value="Probable bacterial effector-binding domain"/>
    <property type="match status" value="1"/>
</dbReference>
<dbReference type="KEGG" id="srub:C2R22_22060"/>
<dbReference type="Gene3D" id="3.20.80.10">
    <property type="entry name" value="Regulatory factor, effector binding domain"/>
    <property type="match status" value="1"/>
</dbReference>
<accession>A0A2I8VQP5</accession>
<evidence type="ECO:0000313" key="2">
    <source>
        <dbReference type="EMBL" id="AUV84243.1"/>
    </source>
</evidence>
<proteinExistence type="predicted"/>
<name>A0A2I8VQP5_9EURY</name>
<evidence type="ECO:0000313" key="3">
    <source>
        <dbReference type="Proteomes" id="UP000236584"/>
    </source>
</evidence>
<reference evidence="2 3" key="1">
    <citation type="submission" date="2018-01" db="EMBL/GenBank/DDBJ databases">
        <title>Complete genome sequence of Salinigranum rubrum GX10T, an extremely halophilic archaeon isolated from a marine solar saltern.</title>
        <authorList>
            <person name="Han S."/>
        </authorList>
    </citation>
    <scope>NUCLEOTIDE SEQUENCE [LARGE SCALE GENOMIC DNA]</scope>
    <source>
        <strain evidence="2 3">GX10</strain>
        <plasmid evidence="3">Plasmid unnamed1</plasmid>
    </source>
</reference>
<dbReference type="OrthoDB" id="378894at2157"/>
<dbReference type="GeneID" id="35594838"/>
<sequence length="165" mass="18352">MTTTDPHLEDRDEQPYVGIPIEASLSEWGQVNALVGELVAWLEDRDETLAGAPFYRYDVIGDDTDPFSLVVAIPTDRQISGDERVQAGAVPEGTYAVTIHEGHPDDLGESHAGLQEWAAEQGHELARSVDGDTDIWEGRYEHYLTDPDEEPDPTEWSTEIAYLVE</sequence>
<dbReference type="InterPro" id="IPR011256">
    <property type="entry name" value="Reg_factor_effector_dom_sf"/>
</dbReference>
<organism evidence="2 3">
    <name type="scientific">Salinigranum rubrum</name>
    <dbReference type="NCBI Taxonomy" id="755307"/>
    <lineage>
        <taxon>Archaea</taxon>
        <taxon>Methanobacteriati</taxon>
        <taxon>Methanobacteriota</taxon>
        <taxon>Stenosarchaea group</taxon>
        <taxon>Halobacteria</taxon>
        <taxon>Halobacteriales</taxon>
        <taxon>Haloferacaceae</taxon>
        <taxon>Salinigranum</taxon>
    </lineage>
</organism>
<dbReference type="EMBL" id="CP026310">
    <property type="protein sequence ID" value="AUV84243.1"/>
    <property type="molecule type" value="Genomic_DNA"/>
</dbReference>
<protein>
    <submittedName>
        <fullName evidence="2">AraC family transcriptional regulator</fullName>
    </submittedName>
</protein>
<dbReference type="RefSeq" id="WP_103427931.1">
    <property type="nucleotide sequence ID" value="NZ_CP026310.1"/>
</dbReference>
<geneLocation type="plasmid" evidence="2">
    <name>unnamed1</name>
</geneLocation>
<evidence type="ECO:0000259" key="1">
    <source>
        <dbReference type="SMART" id="SM00871"/>
    </source>
</evidence>
<feature type="domain" description="AraC effector-binding" evidence="1">
    <location>
        <begin position="4"/>
        <end position="165"/>
    </location>
</feature>
<dbReference type="InterPro" id="IPR029442">
    <property type="entry name" value="GyrI-like"/>
</dbReference>
<dbReference type="Proteomes" id="UP000236584">
    <property type="component" value="Plasmid unnamed1"/>
</dbReference>
<dbReference type="SMART" id="SM00871">
    <property type="entry name" value="AraC_E_bind"/>
    <property type="match status" value="1"/>
</dbReference>
<dbReference type="InterPro" id="IPR010499">
    <property type="entry name" value="AraC_E-bd"/>
</dbReference>
<keyword evidence="2" id="KW-0614">Plasmid</keyword>
<dbReference type="Pfam" id="PF06445">
    <property type="entry name" value="GyrI-like"/>
    <property type="match status" value="1"/>
</dbReference>
<dbReference type="AlphaFoldDB" id="A0A2I8VQP5"/>
<keyword evidence="3" id="KW-1185">Reference proteome</keyword>
<gene>
    <name evidence="2" type="ORF">C2R22_22060</name>
</gene>